<reference evidence="1 2" key="1">
    <citation type="submission" date="2019-05" db="EMBL/GenBank/DDBJ databases">
        <title>Another draft genome of Portunus trituberculatus and its Hox gene families provides insights of decapod evolution.</title>
        <authorList>
            <person name="Jeong J.-H."/>
            <person name="Song I."/>
            <person name="Kim S."/>
            <person name="Choi T."/>
            <person name="Kim D."/>
            <person name="Ryu S."/>
            <person name="Kim W."/>
        </authorList>
    </citation>
    <scope>NUCLEOTIDE SEQUENCE [LARGE SCALE GENOMIC DNA]</scope>
    <source>
        <tissue evidence="1">Muscle</tissue>
    </source>
</reference>
<dbReference type="AlphaFoldDB" id="A0A5B7JEP6"/>
<accession>A0A5B7JEP6</accession>
<dbReference type="Proteomes" id="UP000324222">
    <property type="component" value="Unassembled WGS sequence"/>
</dbReference>
<dbReference type="EMBL" id="VSRR010091753">
    <property type="protein sequence ID" value="MPC92576.1"/>
    <property type="molecule type" value="Genomic_DNA"/>
</dbReference>
<comment type="caution">
    <text evidence="1">The sequence shown here is derived from an EMBL/GenBank/DDBJ whole genome shotgun (WGS) entry which is preliminary data.</text>
</comment>
<sequence length="111" mass="12511">MYVYKSLTLSVSPFICLYLPSFAFEFFLIIFQPSILSCNSSISCSFSPWRLPPRKTIFMTTFLPAANRPSISRSATPHLPITRPCNPAPLEHQKRKPRDVCDACDVLSGPE</sequence>
<evidence type="ECO:0000313" key="1">
    <source>
        <dbReference type="EMBL" id="MPC92576.1"/>
    </source>
</evidence>
<keyword evidence="2" id="KW-1185">Reference proteome</keyword>
<proteinExistence type="predicted"/>
<gene>
    <name evidence="1" type="ORF">E2C01_087671</name>
</gene>
<name>A0A5B7JEP6_PORTR</name>
<organism evidence="1 2">
    <name type="scientific">Portunus trituberculatus</name>
    <name type="common">Swimming crab</name>
    <name type="synonym">Neptunus trituberculatus</name>
    <dbReference type="NCBI Taxonomy" id="210409"/>
    <lineage>
        <taxon>Eukaryota</taxon>
        <taxon>Metazoa</taxon>
        <taxon>Ecdysozoa</taxon>
        <taxon>Arthropoda</taxon>
        <taxon>Crustacea</taxon>
        <taxon>Multicrustacea</taxon>
        <taxon>Malacostraca</taxon>
        <taxon>Eumalacostraca</taxon>
        <taxon>Eucarida</taxon>
        <taxon>Decapoda</taxon>
        <taxon>Pleocyemata</taxon>
        <taxon>Brachyura</taxon>
        <taxon>Eubrachyura</taxon>
        <taxon>Portunoidea</taxon>
        <taxon>Portunidae</taxon>
        <taxon>Portuninae</taxon>
        <taxon>Portunus</taxon>
    </lineage>
</organism>
<evidence type="ECO:0000313" key="2">
    <source>
        <dbReference type="Proteomes" id="UP000324222"/>
    </source>
</evidence>
<protein>
    <submittedName>
        <fullName evidence="1">Uncharacterized protein</fullName>
    </submittedName>
</protein>